<dbReference type="AlphaFoldDB" id="A0A5J6Z6V0"/>
<gene>
    <name evidence="5" type="primary">ssb1</name>
    <name evidence="5" type="ORF">CUROG_02885</name>
</gene>
<dbReference type="InterPro" id="IPR011344">
    <property type="entry name" value="ssDNA-bd"/>
</dbReference>
<evidence type="ECO:0000313" key="6">
    <source>
        <dbReference type="Proteomes" id="UP000326711"/>
    </source>
</evidence>
<dbReference type="Pfam" id="PF00436">
    <property type="entry name" value="SSB"/>
    <property type="match status" value="1"/>
</dbReference>
<sequence>MDMAHITVIGRLTGDPVLKNLGQNKQVTEFRVAVNHRYRNDQGWKEKEASYFSVECWDRLAENTQLTLKRGMPVVVIGRLEQSTWYKDLGHGEQEKRSTYRINAHSVSPHLGERTAEVQFDRRRSKQLEEEMEKRKREQAGLGAPVEHKEQSPMAEQTQDDGGRELATAHAGFTPTGADAEPPEVFGEQ</sequence>
<keyword evidence="1 2" id="KW-0238">DNA-binding</keyword>
<evidence type="ECO:0000256" key="2">
    <source>
        <dbReference type="PIRNR" id="PIRNR002070"/>
    </source>
</evidence>
<dbReference type="Gene3D" id="2.40.50.140">
    <property type="entry name" value="Nucleic acid-binding proteins"/>
    <property type="match status" value="1"/>
</dbReference>
<evidence type="ECO:0000256" key="4">
    <source>
        <dbReference type="SAM" id="MobiDB-lite"/>
    </source>
</evidence>
<dbReference type="PANTHER" id="PTHR10302">
    <property type="entry name" value="SINGLE-STRANDED DNA-BINDING PROTEIN"/>
    <property type="match status" value="1"/>
</dbReference>
<keyword evidence="6" id="KW-1185">Reference proteome</keyword>
<dbReference type="GO" id="GO:0009295">
    <property type="term" value="C:nucleoid"/>
    <property type="evidence" value="ECO:0007669"/>
    <property type="project" value="TreeGrafter"/>
</dbReference>
<dbReference type="PANTHER" id="PTHR10302:SF27">
    <property type="entry name" value="SINGLE-STRANDED DNA-BINDING PROTEIN"/>
    <property type="match status" value="1"/>
</dbReference>
<dbReference type="NCBIfam" id="TIGR00621">
    <property type="entry name" value="ssb"/>
    <property type="match status" value="1"/>
</dbReference>
<dbReference type="SUPFAM" id="SSF50249">
    <property type="entry name" value="Nucleic acid-binding proteins"/>
    <property type="match status" value="1"/>
</dbReference>
<evidence type="ECO:0000256" key="1">
    <source>
        <dbReference type="ARBA" id="ARBA00023125"/>
    </source>
</evidence>
<dbReference type="GO" id="GO:0006260">
    <property type="term" value="P:DNA replication"/>
    <property type="evidence" value="ECO:0007669"/>
    <property type="project" value="InterPro"/>
</dbReference>
<feature type="region of interest" description="Disordered" evidence="4">
    <location>
        <begin position="121"/>
        <end position="189"/>
    </location>
</feature>
<dbReference type="PROSITE" id="PS50935">
    <property type="entry name" value="SSB"/>
    <property type="match status" value="1"/>
</dbReference>
<organism evidence="5 6">
    <name type="scientific">Corynebacterium urogenitale</name>
    <dbReference type="NCBI Taxonomy" id="2487892"/>
    <lineage>
        <taxon>Bacteria</taxon>
        <taxon>Bacillati</taxon>
        <taxon>Actinomycetota</taxon>
        <taxon>Actinomycetes</taxon>
        <taxon>Mycobacteriales</taxon>
        <taxon>Corynebacteriaceae</taxon>
        <taxon>Corynebacterium</taxon>
    </lineage>
</organism>
<dbReference type="InterPro" id="IPR000424">
    <property type="entry name" value="Primosome_PriB/ssb"/>
</dbReference>
<dbReference type="OrthoDB" id="4427276at2"/>
<proteinExistence type="predicted"/>
<dbReference type="EMBL" id="CP045032">
    <property type="protein sequence ID" value="QFQ01962.1"/>
    <property type="molecule type" value="Genomic_DNA"/>
</dbReference>
<evidence type="ECO:0000313" key="5">
    <source>
        <dbReference type="EMBL" id="QFQ01962.1"/>
    </source>
</evidence>
<dbReference type="PIRSF" id="PIRSF002070">
    <property type="entry name" value="SSB"/>
    <property type="match status" value="1"/>
</dbReference>
<accession>A0A5J6Z6V0</accession>
<reference evidence="6" key="1">
    <citation type="submission" date="2019-10" db="EMBL/GenBank/DDBJ databases">
        <title>Complete genome sequence of Corynebacterium urogenitalis DSM 108747, isolated from the genital tract of a cow.</title>
        <authorList>
            <person name="Ruckert C."/>
            <person name="Ballas P."/>
            <person name="Wagener K."/>
            <person name="Drillich M."/>
            <person name="Kaempfer P."/>
            <person name="Busse H.-J."/>
            <person name="Ehling-Schulz M."/>
        </authorList>
    </citation>
    <scope>NUCLEOTIDE SEQUENCE [LARGE SCALE GENOMIC DNA]</scope>
    <source>
        <strain evidence="6">LMM 1652</strain>
    </source>
</reference>
<dbReference type="CDD" id="cd04496">
    <property type="entry name" value="SSB_OBF"/>
    <property type="match status" value="1"/>
</dbReference>
<dbReference type="GO" id="GO:0003697">
    <property type="term" value="F:single-stranded DNA binding"/>
    <property type="evidence" value="ECO:0007669"/>
    <property type="project" value="InterPro"/>
</dbReference>
<dbReference type="InterPro" id="IPR012340">
    <property type="entry name" value="NA-bd_OB-fold"/>
</dbReference>
<evidence type="ECO:0000256" key="3">
    <source>
        <dbReference type="RuleBase" id="RU000524"/>
    </source>
</evidence>
<protein>
    <recommendedName>
        <fullName evidence="2 3">Single-stranded DNA-binding protein</fullName>
    </recommendedName>
</protein>
<feature type="compositionally biased region" description="Basic and acidic residues" evidence="4">
    <location>
        <begin position="121"/>
        <end position="139"/>
    </location>
</feature>
<dbReference type="KEGG" id="cuo:CUROG_02885"/>
<name>A0A5J6Z6V0_9CORY</name>
<dbReference type="Proteomes" id="UP000326711">
    <property type="component" value="Chromosome"/>
</dbReference>